<protein>
    <submittedName>
        <fullName evidence="1">Uncharacterized protein</fullName>
    </submittedName>
</protein>
<dbReference type="HOGENOM" id="CLU_1593500_0_0_12"/>
<proteinExistence type="predicted"/>
<gene>
    <name evidence="1" type="ordered locus">SpiGrapes_3128</name>
</gene>
<name>G8QZ16_SPHPG</name>
<accession>G8QZ16</accession>
<dbReference type="EMBL" id="CP003155">
    <property type="protein sequence ID" value="AEV30875.1"/>
    <property type="molecule type" value="Genomic_DNA"/>
</dbReference>
<dbReference type="KEGG" id="sgp:SpiGrapes_3128"/>
<dbReference type="AlphaFoldDB" id="G8QZ16"/>
<dbReference type="Proteomes" id="UP000005632">
    <property type="component" value="Chromosome"/>
</dbReference>
<keyword evidence="2" id="KW-1185">Reference proteome</keyword>
<organism evidence="1 2">
    <name type="scientific">Sphaerochaeta pleomorpha (strain ATCC BAA-1885 / DSM 22778 / Grapes)</name>
    <dbReference type="NCBI Taxonomy" id="158190"/>
    <lineage>
        <taxon>Bacteria</taxon>
        <taxon>Pseudomonadati</taxon>
        <taxon>Spirochaetota</taxon>
        <taxon>Spirochaetia</taxon>
        <taxon>Spirochaetales</taxon>
        <taxon>Sphaerochaetaceae</taxon>
        <taxon>Sphaerochaeta</taxon>
    </lineage>
</organism>
<sequence>MKRIGSIIVFLLMESVLFATPLWNGTMLNMTIAEVSNLFPDASFEEPGEDIPGISHFEVANLLNFNIGRKMYNVYFMFIDGQLSLVQLALQNEDFLVGRDVNDIRLQLISKYGPYIDKSSDKSELNMSFDTYNWIKDGTKIQLRWNIVNGSHSVLIEYSAFEDQSLF</sequence>
<dbReference type="RefSeq" id="WP_014271714.1">
    <property type="nucleotide sequence ID" value="NC_016633.1"/>
</dbReference>
<evidence type="ECO:0000313" key="1">
    <source>
        <dbReference type="EMBL" id="AEV30875.1"/>
    </source>
</evidence>
<reference evidence="1 2" key="1">
    <citation type="submission" date="2011-11" db="EMBL/GenBank/DDBJ databases">
        <title>Complete sequence of Spirochaeta sp. grapes.</title>
        <authorList>
            <consortium name="US DOE Joint Genome Institute"/>
            <person name="Lucas S."/>
            <person name="Han J."/>
            <person name="Lapidus A."/>
            <person name="Cheng J.-F."/>
            <person name="Goodwin L."/>
            <person name="Pitluck S."/>
            <person name="Peters L."/>
            <person name="Ovchinnikova G."/>
            <person name="Munk A.C."/>
            <person name="Detter J.C."/>
            <person name="Han C."/>
            <person name="Tapia R."/>
            <person name="Land M."/>
            <person name="Hauser L."/>
            <person name="Kyrpides N."/>
            <person name="Ivanova N."/>
            <person name="Pagani I."/>
            <person name="Ritalahtilisa K."/>
            <person name="Loeffler F."/>
            <person name="Woyke T."/>
        </authorList>
    </citation>
    <scope>NUCLEOTIDE SEQUENCE [LARGE SCALE GENOMIC DNA]</scope>
    <source>
        <strain evidence="2">ATCC BAA-1885 / DSM 22778 / Grapes</strain>
    </source>
</reference>
<evidence type="ECO:0000313" key="2">
    <source>
        <dbReference type="Proteomes" id="UP000005632"/>
    </source>
</evidence>